<dbReference type="VEuPathDB" id="FungiDB:B1J91_M13431g"/>
<dbReference type="VEuPathDB" id="FungiDB:CAGL0M13431g"/>
<comment type="subcellular location">
    <subcellularLocation>
        <location evidence="2">Cytoplasm</location>
    </subcellularLocation>
    <subcellularLocation>
        <location evidence="1">Nucleus</location>
    </subcellularLocation>
</comment>
<dbReference type="PANTHER" id="PTHR15641">
    <property type="entry name" value="ELONGATOR COMPLEX PROTEIN 5"/>
    <property type="match status" value="1"/>
</dbReference>
<evidence type="ECO:0000313" key="9">
    <source>
        <dbReference type="EMBL" id="KTA97395.1"/>
    </source>
</evidence>
<evidence type="ECO:0000256" key="3">
    <source>
        <dbReference type="ARBA" id="ARBA00005043"/>
    </source>
</evidence>
<dbReference type="VEuPathDB" id="FungiDB:GWK60_M13365"/>
<keyword evidence="7" id="KW-0819">tRNA processing</keyword>
<comment type="similarity">
    <text evidence="4">Belongs to the ELP5 family.</text>
</comment>
<dbReference type="AlphaFoldDB" id="A0A0W0CFY0"/>
<keyword evidence="8" id="KW-0539">Nucleus</keyword>
<dbReference type="InterPro" id="IPR027417">
    <property type="entry name" value="P-loop_NTPase"/>
</dbReference>
<comment type="caution">
    <text evidence="9">The sequence shown here is derived from an EMBL/GenBank/DDBJ whole genome shotgun (WGS) entry which is preliminary data.</text>
</comment>
<dbReference type="VEuPathDB" id="FungiDB:GVI51_M13409"/>
<evidence type="ECO:0000256" key="1">
    <source>
        <dbReference type="ARBA" id="ARBA00004123"/>
    </source>
</evidence>
<dbReference type="GO" id="GO:0005777">
    <property type="term" value="C:peroxisome"/>
    <property type="evidence" value="ECO:0007669"/>
    <property type="project" value="EnsemblFungi"/>
</dbReference>
<dbReference type="PANTHER" id="PTHR15641:SF1">
    <property type="entry name" value="ELONGATOR COMPLEX PROTEIN 5"/>
    <property type="match status" value="1"/>
</dbReference>
<dbReference type="GO" id="GO:0002098">
    <property type="term" value="P:tRNA wobble uridine modification"/>
    <property type="evidence" value="ECO:0007669"/>
    <property type="project" value="InterPro"/>
</dbReference>
<dbReference type="GO" id="GO:0033588">
    <property type="term" value="C:elongator holoenzyme complex"/>
    <property type="evidence" value="ECO:0007669"/>
    <property type="project" value="EnsemblFungi"/>
</dbReference>
<organism evidence="9 10">
    <name type="scientific">Candida glabrata</name>
    <name type="common">Yeast</name>
    <name type="synonym">Torulopsis glabrata</name>
    <dbReference type="NCBI Taxonomy" id="5478"/>
    <lineage>
        <taxon>Eukaryota</taxon>
        <taxon>Fungi</taxon>
        <taxon>Dikarya</taxon>
        <taxon>Ascomycota</taxon>
        <taxon>Saccharomycotina</taxon>
        <taxon>Saccharomycetes</taxon>
        <taxon>Saccharomycetales</taxon>
        <taxon>Saccharomycetaceae</taxon>
        <taxon>Nakaseomyces</taxon>
    </lineage>
</organism>
<evidence type="ECO:0000313" key="10">
    <source>
        <dbReference type="Proteomes" id="UP000054886"/>
    </source>
</evidence>
<dbReference type="GO" id="GO:0000049">
    <property type="term" value="F:tRNA binding"/>
    <property type="evidence" value="ECO:0007669"/>
    <property type="project" value="EnsemblFungi"/>
</dbReference>
<accession>A0A0W0CFY0</accession>
<dbReference type="EMBL" id="LLZZ01000161">
    <property type="protein sequence ID" value="KTA97395.1"/>
    <property type="molecule type" value="Genomic_DNA"/>
</dbReference>
<evidence type="ECO:0000256" key="6">
    <source>
        <dbReference type="ARBA" id="ARBA00022490"/>
    </source>
</evidence>
<name>A0A0W0CFY0_CANGB</name>
<dbReference type="UniPathway" id="UPA00988"/>
<protein>
    <recommendedName>
        <fullName evidence="5">Elongator complex protein 5</fullName>
    </recommendedName>
</protein>
<reference evidence="9 10" key="1">
    <citation type="submission" date="2015-10" db="EMBL/GenBank/DDBJ databases">
        <title>Draft genomes sequences of Candida glabrata isolates 1A, 1B, 2A, 2B, 3A and 3B.</title>
        <authorList>
            <person name="Haavelsrud O.E."/>
            <person name="Gaustad P."/>
        </authorList>
    </citation>
    <scope>NUCLEOTIDE SEQUENCE [LARGE SCALE GENOMIC DNA]</scope>
    <source>
        <strain evidence="9">910700640</strain>
    </source>
</reference>
<evidence type="ECO:0000256" key="5">
    <source>
        <dbReference type="ARBA" id="ARBA00020264"/>
    </source>
</evidence>
<dbReference type="GO" id="GO:0005634">
    <property type="term" value="C:nucleus"/>
    <property type="evidence" value="ECO:0007669"/>
    <property type="project" value="UniProtKB-SubCell"/>
</dbReference>
<evidence type="ECO:0000256" key="4">
    <source>
        <dbReference type="ARBA" id="ARBA00009567"/>
    </source>
</evidence>
<proteinExistence type="inferred from homology"/>
<dbReference type="Gene3D" id="3.40.50.300">
    <property type="entry name" value="P-loop containing nucleotide triphosphate hydrolases"/>
    <property type="match status" value="1"/>
</dbReference>
<evidence type="ECO:0000256" key="7">
    <source>
        <dbReference type="ARBA" id="ARBA00022694"/>
    </source>
</evidence>
<evidence type="ECO:0000256" key="2">
    <source>
        <dbReference type="ARBA" id="ARBA00004496"/>
    </source>
</evidence>
<dbReference type="InterPro" id="IPR019519">
    <property type="entry name" value="Elp5"/>
</dbReference>
<evidence type="ECO:0000256" key="8">
    <source>
        <dbReference type="ARBA" id="ARBA00023242"/>
    </source>
</evidence>
<keyword evidence="6" id="KW-0963">Cytoplasm</keyword>
<dbReference type="GO" id="GO:0042802">
    <property type="term" value="F:identical protein binding"/>
    <property type="evidence" value="ECO:0007669"/>
    <property type="project" value="EnsemblFungi"/>
</dbReference>
<gene>
    <name evidence="9" type="ORF">AO440_004429</name>
</gene>
<sequence>MASSTHNPSVLLKRILSLTEPAPLLLVSDTLAQSSYFLVQEVIHNVQEYQKSKNSGVIVFVAFETVNKPRYTDIFIDASKVGFTKLPEAISSFLPTPQTPVNTSCRNVIVIDSLNHVPRAQLTKFIGSIATPHATILATLHRDMNDSPYEHGLDNYPSAIELLHFMATTSLDVTPASTISDDDELNQQLSKLQIPRGLNNTTFKVSLTYKRKSGRELTYDFKVDYNTHQYYQIMDKKDVDENALETPEMLQGLTTFNLSTSAKQKAAKDQVELPFLEAQSLTAGGAIVYEYEKDDDYDEEDPYEDPF</sequence>
<dbReference type="Pfam" id="PF10483">
    <property type="entry name" value="Elong_Iki1"/>
    <property type="match status" value="1"/>
</dbReference>
<dbReference type="Proteomes" id="UP000054886">
    <property type="component" value="Unassembled WGS sequence"/>
</dbReference>
<dbReference type="GO" id="GO:0005829">
    <property type="term" value="C:cytosol"/>
    <property type="evidence" value="ECO:0007669"/>
    <property type="project" value="TreeGrafter"/>
</dbReference>
<dbReference type="GO" id="GO:0016887">
    <property type="term" value="F:ATP hydrolysis activity"/>
    <property type="evidence" value="ECO:0007669"/>
    <property type="project" value="EnsemblFungi"/>
</dbReference>
<comment type="pathway">
    <text evidence="3">tRNA modification; 5-methoxycarbonylmethyl-2-thiouridine-tRNA biosynthesis.</text>
</comment>
<dbReference type="CDD" id="cd19496">
    <property type="entry name" value="Elp5"/>
    <property type="match status" value="1"/>
</dbReference>